<dbReference type="PATRIC" id="fig|45056.6.peg.1080"/>
<dbReference type="KEGG" id="ladl:NCTC12735_00602"/>
<dbReference type="Proteomes" id="UP000054859">
    <property type="component" value="Unassembled WGS sequence"/>
</dbReference>
<dbReference type="EMBL" id="LR134418">
    <property type="protein sequence ID" value="VEH84982.1"/>
    <property type="molecule type" value="Genomic_DNA"/>
</dbReference>
<feature type="transmembrane region" description="Helical" evidence="1">
    <location>
        <begin position="41"/>
        <end position="59"/>
    </location>
</feature>
<gene>
    <name evidence="2" type="ORF">Lade_1042</name>
    <name evidence="3" type="ORF">NCTC12735_00602</name>
</gene>
<keyword evidence="1" id="KW-1133">Transmembrane helix</keyword>
<keyword evidence="1" id="KW-0812">Transmembrane</keyword>
<dbReference type="Proteomes" id="UP000281170">
    <property type="component" value="Plasmid 9"/>
</dbReference>
<dbReference type="OrthoDB" id="21707at2"/>
<dbReference type="RefSeq" id="WP_058462061.1">
    <property type="nucleotide sequence ID" value="NZ_CAAAHS010000002.1"/>
</dbReference>
<evidence type="ECO:0000313" key="4">
    <source>
        <dbReference type="Proteomes" id="UP000054859"/>
    </source>
</evidence>
<reference evidence="2 4" key="1">
    <citation type="submission" date="2015-11" db="EMBL/GenBank/DDBJ databases">
        <title>Identification of large and diverse effector repertoires of 38 Legionella species.</title>
        <authorList>
            <person name="Burstein D."/>
            <person name="Amaro F."/>
            <person name="Zusman T."/>
            <person name="Lifshitz Z."/>
            <person name="Cohen O."/>
            <person name="Gilbert J.A."/>
            <person name="Pupko T."/>
            <person name="Shuman H.A."/>
            <person name="Segal G."/>
        </authorList>
    </citation>
    <scope>NUCLEOTIDE SEQUENCE [LARGE SCALE GENOMIC DNA]</scope>
    <source>
        <strain evidence="2 4">1762-AUS-E</strain>
    </source>
</reference>
<evidence type="ECO:0000313" key="2">
    <source>
        <dbReference type="EMBL" id="KTC66384.1"/>
    </source>
</evidence>
<reference evidence="3 5" key="2">
    <citation type="submission" date="2018-12" db="EMBL/GenBank/DDBJ databases">
        <authorList>
            <consortium name="Pathogen Informatics"/>
        </authorList>
    </citation>
    <scope>NUCLEOTIDE SEQUENCE [LARGE SCALE GENOMIC DNA]</scope>
    <source>
        <strain evidence="3 5">NCTC12735</strain>
        <plasmid evidence="5">9</plasmid>
    </source>
</reference>
<feature type="transmembrane region" description="Helical" evidence="1">
    <location>
        <begin position="7"/>
        <end position="29"/>
    </location>
</feature>
<dbReference type="STRING" id="45056.Lade_1042"/>
<evidence type="ECO:0000313" key="3">
    <source>
        <dbReference type="EMBL" id="VEH84982.1"/>
    </source>
</evidence>
<sequence length="74" mass="8600">MLRDIVLFFAGFEFFHTLAHCYFVLLVPIDLKYMMLTPTLNVWAIAINALITLALLWWARRLKNTPTKNTGKSD</sequence>
<keyword evidence="4" id="KW-1185">Reference proteome</keyword>
<geneLocation type="plasmid" evidence="3 5">
    <name>9</name>
</geneLocation>
<dbReference type="EMBL" id="LNKA01000001">
    <property type="protein sequence ID" value="KTC66384.1"/>
    <property type="molecule type" value="Genomic_DNA"/>
</dbReference>
<evidence type="ECO:0000256" key="1">
    <source>
        <dbReference type="SAM" id="Phobius"/>
    </source>
</evidence>
<organism evidence="2 4">
    <name type="scientific">Legionella adelaidensis</name>
    <dbReference type="NCBI Taxonomy" id="45056"/>
    <lineage>
        <taxon>Bacteria</taxon>
        <taxon>Pseudomonadati</taxon>
        <taxon>Pseudomonadota</taxon>
        <taxon>Gammaproteobacteria</taxon>
        <taxon>Legionellales</taxon>
        <taxon>Legionellaceae</taxon>
        <taxon>Legionella</taxon>
    </lineage>
</organism>
<name>A0A0W0R5P3_9GAMM</name>
<keyword evidence="3" id="KW-0614">Plasmid</keyword>
<dbReference type="AlphaFoldDB" id="A0A0W0R5P3"/>
<protein>
    <submittedName>
        <fullName evidence="2">Uncharacterized protein</fullName>
    </submittedName>
</protein>
<proteinExistence type="predicted"/>
<keyword evidence="1" id="KW-0472">Membrane</keyword>
<evidence type="ECO:0000313" key="5">
    <source>
        <dbReference type="Proteomes" id="UP000281170"/>
    </source>
</evidence>
<accession>A0A0W0R5P3</accession>